<feature type="transmembrane region" description="Helical" evidence="1">
    <location>
        <begin position="36"/>
        <end position="56"/>
    </location>
</feature>
<dbReference type="OrthoDB" id="7632370at2"/>
<evidence type="ECO:0000313" key="2">
    <source>
        <dbReference type="EMBL" id="SIO20147.1"/>
    </source>
</evidence>
<reference evidence="3" key="1">
    <citation type="submission" date="2016-11" db="EMBL/GenBank/DDBJ databases">
        <authorList>
            <person name="Varghese N."/>
            <person name="Submissions S."/>
        </authorList>
    </citation>
    <scope>NUCLEOTIDE SEQUENCE [LARGE SCALE GENOMIC DNA]</scope>
    <source>
        <strain evidence="3">DSM 22363</strain>
    </source>
</reference>
<gene>
    <name evidence="2" type="ORF">SAMN02745824_3328</name>
</gene>
<evidence type="ECO:0000256" key="1">
    <source>
        <dbReference type="SAM" id="Phobius"/>
    </source>
</evidence>
<keyword evidence="1" id="KW-0812">Transmembrane</keyword>
<accession>A0A1N6HK84</accession>
<dbReference type="STRING" id="1123272.SAMN02745824_3328"/>
<keyword evidence="1" id="KW-0472">Membrane</keyword>
<evidence type="ECO:0000313" key="3">
    <source>
        <dbReference type="Proteomes" id="UP000185192"/>
    </source>
</evidence>
<keyword evidence="1" id="KW-1133">Transmembrane helix</keyword>
<organism evidence="2 3">
    <name type="scientific">Parasphingorhabdus marina DSM 22363</name>
    <dbReference type="NCBI Taxonomy" id="1123272"/>
    <lineage>
        <taxon>Bacteria</taxon>
        <taxon>Pseudomonadati</taxon>
        <taxon>Pseudomonadota</taxon>
        <taxon>Alphaproteobacteria</taxon>
        <taxon>Sphingomonadales</taxon>
        <taxon>Sphingomonadaceae</taxon>
        <taxon>Parasphingorhabdus</taxon>
    </lineage>
</organism>
<dbReference type="RefSeq" id="WP_074206203.1">
    <property type="nucleotide sequence ID" value="NZ_FSQW01000002.1"/>
</dbReference>
<protein>
    <submittedName>
        <fullName evidence="2">Uncharacterized protein</fullName>
    </submittedName>
</protein>
<dbReference type="AlphaFoldDB" id="A0A1N6HK84"/>
<proteinExistence type="predicted"/>
<dbReference type="EMBL" id="FSQW01000002">
    <property type="protein sequence ID" value="SIO20147.1"/>
    <property type="molecule type" value="Genomic_DNA"/>
</dbReference>
<keyword evidence="3" id="KW-1185">Reference proteome</keyword>
<name>A0A1N6HK84_9SPHN</name>
<sequence>MEAAVAKIFEFAPLLWGLGFLAPLTAQILDMMHWAAPWGLTPLGFGFIIGGIWGIYAQVRGTWLW</sequence>
<dbReference type="Proteomes" id="UP000185192">
    <property type="component" value="Unassembled WGS sequence"/>
</dbReference>